<proteinExistence type="predicted"/>
<dbReference type="InParanoid" id="A0A2H3D3D6"/>
<name>A0A2H3D3D6_ARMGA</name>
<gene>
    <name evidence="1" type="ORF">ARMGADRAFT_543658</name>
</gene>
<reference evidence="2" key="1">
    <citation type="journal article" date="2017" name="Nat. Ecol. Evol.">
        <title>Genome expansion and lineage-specific genetic innovations in the forest pathogenic fungi Armillaria.</title>
        <authorList>
            <person name="Sipos G."/>
            <person name="Prasanna A.N."/>
            <person name="Walter M.C."/>
            <person name="O'Connor E."/>
            <person name="Balint B."/>
            <person name="Krizsan K."/>
            <person name="Kiss B."/>
            <person name="Hess J."/>
            <person name="Varga T."/>
            <person name="Slot J."/>
            <person name="Riley R."/>
            <person name="Boka B."/>
            <person name="Rigling D."/>
            <person name="Barry K."/>
            <person name="Lee J."/>
            <person name="Mihaltcheva S."/>
            <person name="LaButti K."/>
            <person name="Lipzen A."/>
            <person name="Waldron R."/>
            <person name="Moloney N.M."/>
            <person name="Sperisen C."/>
            <person name="Kredics L."/>
            <person name="Vagvoelgyi C."/>
            <person name="Patrignani A."/>
            <person name="Fitzpatrick D."/>
            <person name="Nagy I."/>
            <person name="Doyle S."/>
            <person name="Anderson J.B."/>
            <person name="Grigoriev I.V."/>
            <person name="Gueldener U."/>
            <person name="Muensterkoetter M."/>
            <person name="Nagy L.G."/>
        </authorList>
    </citation>
    <scope>NUCLEOTIDE SEQUENCE [LARGE SCALE GENOMIC DNA]</scope>
    <source>
        <strain evidence="2">Ar21-2</strain>
    </source>
</reference>
<accession>A0A2H3D3D6</accession>
<sequence>MCLSLPSLTTHGFIPNYNFSWTQIIRPDPGNELTEVQGLHKVPYTHKNQCRYFRPYQRNHRPCILLASGCGFQAAVHEVFRPKRRRRSFKPSPRKESISIQHCHEQIEIDVQGAGKMV</sequence>
<evidence type="ECO:0000313" key="1">
    <source>
        <dbReference type="EMBL" id="PBK85922.1"/>
    </source>
</evidence>
<keyword evidence="2" id="KW-1185">Reference proteome</keyword>
<organism evidence="1 2">
    <name type="scientific">Armillaria gallica</name>
    <name type="common">Bulbous honey fungus</name>
    <name type="synonym">Armillaria bulbosa</name>
    <dbReference type="NCBI Taxonomy" id="47427"/>
    <lineage>
        <taxon>Eukaryota</taxon>
        <taxon>Fungi</taxon>
        <taxon>Dikarya</taxon>
        <taxon>Basidiomycota</taxon>
        <taxon>Agaricomycotina</taxon>
        <taxon>Agaricomycetes</taxon>
        <taxon>Agaricomycetidae</taxon>
        <taxon>Agaricales</taxon>
        <taxon>Marasmiineae</taxon>
        <taxon>Physalacriaceae</taxon>
        <taxon>Armillaria</taxon>
    </lineage>
</organism>
<dbReference type="EMBL" id="KZ293687">
    <property type="protein sequence ID" value="PBK85922.1"/>
    <property type="molecule type" value="Genomic_DNA"/>
</dbReference>
<protein>
    <submittedName>
        <fullName evidence="1">Uncharacterized protein</fullName>
    </submittedName>
</protein>
<dbReference type="AlphaFoldDB" id="A0A2H3D3D6"/>
<evidence type="ECO:0000313" key="2">
    <source>
        <dbReference type="Proteomes" id="UP000217790"/>
    </source>
</evidence>
<dbReference type="Proteomes" id="UP000217790">
    <property type="component" value="Unassembled WGS sequence"/>
</dbReference>